<dbReference type="Proteomes" id="UP000247417">
    <property type="component" value="Unassembled WGS sequence"/>
</dbReference>
<protein>
    <submittedName>
        <fullName evidence="2">Transcriptional regulator</fullName>
    </submittedName>
</protein>
<dbReference type="EMBL" id="NKTX01000117">
    <property type="protein sequence ID" value="PYD78138.1"/>
    <property type="molecule type" value="Genomic_DNA"/>
</dbReference>
<evidence type="ECO:0000313" key="2">
    <source>
        <dbReference type="EMBL" id="PYD78138.1"/>
    </source>
</evidence>
<reference evidence="2 3" key="1">
    <citation type="submission" date="2017-07" db="EMBL/GenBank/DDBJ databases">
        <title>A draft genome sequence of Komagataeibacter oboediens LMG 18849.</title>
        <authorList>
            <person name="Skraban J."/>
            <person name="Cleenwerck I."/>
            <person name="Vandamme P."/>
            <person name="Trcek J."/>
        </authorList>
    </citation>
    <scope>NUCLEOTIDE SEQUENCE [LARGE SCALE GENOMIC DNA]</scope>
    <source>
        <strain evidence="2 3">LMG 18849</strain>
    </source>
</reference>
<comment type="caution">
    <text evidence="2">The sequence shown here is derived from an EMBL/GenBank/DDBJ whole genome shotgun (WGS) entry which is preliminary data.</text>
</comment>
<accession>A0A318QL64</accession>
<dbReference type="Pfam" id="PF03869">
    <property type="entry name" value="Arc"/>
    <property type="match status" value="1"/>
</dbReference>
<dbReference type="GO" id="GO:0003677">
    <property type="term" value="F:DNA binding"/>
    <property type="evidence" value="ECO:0007669"/>
    <property type="project" value="InterPro"/>
</dbReference>
<evidence type="ECO:0000259" key="1">
    <source>
        <dbReference type="Pfam" id="PF03869"/>
    </source>
</evidence>
<organism evidence="2 3">
    <name type="scientific">Komagataeibacter oboediens</name>
    <dbReference type="NCBI Taxonomy" id="65958"/>
    <lineage>
        <taxon>Bacteria</taxon>
        <taxon>Pseudomonadati</taxon>
        <taxon>Pseudomonadota</taxon>
        <taxon>Alphaproteobacteria</taxon>
        <taxon>Acetobacterales</taxon>
        <taxon>Acetobacteraceae</taxon>
        <taxon>Komagataeibacter</taxon>
    </lineage>
</organism>
<sequence>MCHHLFMSDEDRYRRFNLRIPKDVFAALQVTADARSHSMNAEIIQRLEQSLQINGLASTVKTDELSPEESLMLGIWRAMSHDEKMAMMAFLRAFMARSSS</sequence>
<dbReference type="SUPFAM" id="SSF47598">
    <property type="entry name" value="Ribbon-helix-helix"/>
    <property type="match status" value="1"/>
</dbReference>
<dbReference type="InterPro" id="IPR013321">
    <property type="entry name" value="Arc_rbn_hlx_hlx"/>
</dbReference>
<gene>
    <name evidence="2" type="ORF">CFR80_16930</name>
</gene>
<evidence type="ECO:0000313" key="3">
    <source>
        <dbReference type="Proteomes" id="UP000247417"/>
    </source>
</evidence>
<dbReference type="AlphaFoldDB" id="A0A318QL64"/>
<feature type="domain" description="Arc-like DNA binding" evidence="1">
    <location>
        <begin position="15"/>
        <end position="53"/>
    </location>
</feature>
<dbReference type="Gene3D" id="1.10.1220.10">
    <property type="entry name" value="Met repressor-like"/>
    <property type="match status" value="1"/>
</dbReference>
<dbReference type="InterPro" id="IPR010985">
    <property type="entry name" value="Ribbon_hlx_hlx"/>
</dbReference>
<dbReference type="InterPro" id="IPR005569">
    <property type="entry name" value="Arc_DNA-bd_dom"/>
</dbReference>
<dbReference type="OrthoDB" id="6890552at2"/>
<dbReference type="GO" id="GO:0006355">
    <property type="term" value="P:regulation of DNA-templated transcription"/>
    <property type="evidence" value="ECO:0007669"/>
    <property type="project" value="InterPro"/>
</dbReference>
<name>A0A318QL64_9PROT</name>
<proteinExistence type="predicted"/>